<dbReference type="InterPro" id="IPR005111">
    <property type="entry name" value="MoeA_C_domain_IV"/>
</dbReference>
<reference evidence="7" key="1">
    <citation type="submission" date="2013-04" db="EMBL/GenBank/DDBJ databases">
        <authorList>
            <person name="Qu J."/>
            <person name="Murali S.C."/>
            <person name="Bandaranaike D."/>
            <person name="Bellair M."/>
            <person name="Blankenburg K."/>
            <person name="Chao H."/>
            <person name="Dinh H."/>
            <person name="Doddapaneni H."/>
            <person name="Downs B."/>
            <person name="Dugan-Rocha S."/>
            <person name="Elkadiri S."/>
            <person name="Gnanaolivu R.D."/>
            <person name="Hernandez B."/>
            <person name="Javaid M."/>
            <person name="Jayaseelan J.C."/>
            <person name="Lee S."/>
            <person name="Li M."/>
            <person name="Ming W."/>
            <person name="Munidasa M."/>
            <person name="Muniz J."/>
            <person name="Nguyen L."/>
            <person name="Ongeri F."/>
            <person name="Osuji N."/>
            <person name="Pu L.-L."/>
            <person name="Puazo M."/>
            <person name="Qu C."/>
            <person name="Quiroz J."/>
            <person name="Raj R."/>
            <person name="Weissenberger G."/>
            <person name="Xin Y."/>
            <person name="Zou X."/>
            <person name="Han Y."/>
            <person name="Richards S."/>
            <person name="Worley K."/>
            <person name="Muzny D."/>
            <person name="Gibbs R."/>
        </authorList>
    </citation>
    <scope>NUCLEOTIDE SEQUENCE</scope>
    <source>
        <strain evidence="7">Sampled in the wild</strain>
    </source>
</reference>
<dbReference type="CDD" id="cd00887">
    <property type="entry name" value="MoeA"/>
    <property type="match status" value="1"/>
</dbReference>
<evidence type="ECO:0000256" key="5">
    <source>
        <dbReference type="RuleBase" id="RU365090"/>
    </source>
</evidence>
<keyword evidence="5" id="KW-0479">Metal-binding</keyword>
<comment type="catalytic activity">
    <reaction evidence="5">
        <text>adenylyl-molybdopterin + molybdate = Mo-molybdopterin + AMP + H(+)</text>
        <dbReference type="Rhea" id="RHEA:35047"/>
        <dbReference type="ChEBI" id="CHEBI:15378"/>
        <dbReference type="ChEBI" id="CHEBI:36264"/>
        <dbReference type="ChEBI" id="CHEBI:62727"/>
        <dbReference type="ChEBI" id="CHEBI:71302"/>
        <dbReference type="ChEBI" id="CHEBI:456215"/>
    </reaction>
</comment>
<comment type="similarity">
    <text evidence="3">In the C-terminal section; belongs to the MoeA family.</text>
</comment>
<dbReference type="GO" id="GO:0098970">
    <property type="term" value="P:postsynaptic neurotransmitter receptor diffusion trapping"/>
    <property type="evidence" value="ECO:0007669"/>
    <property type="project" value="TreeGrafter"/>
</dbReference>
<evidence type="ECO:0000256" key="1">
    <source>
        <dbReference type="ARBA" id="ARBA00005046"/>
    </source>
</evidence>
<dbReference type="GO" id="GO:0007529">
    <property type="term" value="P:establishment of synaptic specificity at neuromuscular junction"/>
    <property type="evidence" value="ECO:0007669"/>
    <property type="project" value="TreeGrafter"/>
</dbReference>
<dbReference type="InterPro" id="IPR036135">
    <property type="entry name" value="MoeA_linker/N_sf"/>
</dbReference>
<dbReference type="GO" id="GO:0030425">
    <property type="term" value="C:dendrite"/>
    <property type="evidence" value="ECO:0007669"/>
    <property type="project" value="TreeGrafter"/>
</dbReference>
<dbReference type="GO" id="GO:0099634">
    <property type="term" value="C:postsynaptic specialization membrane"/>
    <property type="evidence" value="ECO:0007669"/>
    <property type="project" value="GOC"/>
</dbReference>
<dbReference type="Pfam" id="PF00994">
    <property type="entry name" value="MoCF_biosynth"/>
    <property type="match status" value="1"/>
</dbReference>
<dbReference type="InterPro" id="IPR036688">
    <property type="entry name" value="MoeA_C_domain_IV_sf"/>
</dbReference>
<sequence>MQLGDRYLMPGECMRINTGAPLPPGADAVVQVEDTSLLREADGGRLEVEIEILWAPSKGQDVRQIGSDIALGERVLLKGTVLGASELGLLATVGATCVLVYRLPVVAILSTGNELQEPWAGPLHPGCIRDSNKTSLMALIGNKNGFHIVDAGIAQDSPEVLLPYLRSALSSADVVVSTGGVSMGDRDYLKDVLQADVGAKIHFGRVMMKPGKPTTFATCEYEGKKKLVFGLPGNPVSAMVTCNLFVLPALRKMAGHPSPLCTVIRALIEKDIKLDPRPEFHRVLLSWKPGISIPIARSTGNQISSRMLSLASANGLLILPPRTEEKTYLPAGSEVDAMVVGQL</sequence>
<dbReference type="GO" id="GO:0046872">
    <property type="term" value="F:metal ion binding"/>
    <property type="evidence" value="ECO:0007669"/>
    <property type="project" value="UniProtKB-UniRule"/>
</dbReference>
<reference evidence="7" key="2">
    <citation type="submission" date="2017-10" db="EMBL/GenBank/DDBJ databases">
        <title>Ladona fulva Genome sequencing and assembly.</title>
        <authorList>
            <person name="Murali S."/>
            <person name="Richards S."/>
            <person name="Bandaranaike D."/>
            <person name="Bellair M."/>
            <person name="Blankenburg K."/>
            <person name="Chao H."/>
            <person name="Dinh H."/>
            <person name="Doddapaneni H."/>
            <person name="Dugan-Rocha S."/>
            <person name="Elkadiri S."/>
            <person name="Gnanaolivu R."/>
            <person name="Hernandez B."/>
            <person name="Skinner E."/>
            <person name="Javaid M."/>
            <person name="Lee S."/>
            <person name="Li M."/>
            <person name="Ming W."/>
            <person name="Munidasa M."/>
            <person name="Muniz J."/>
            <person name="Nguyen L."/>
            <person name="Hughes D."/>
            <person name="Osuji N."/>
            <person name="Pu L.-L."/>
            <person name="Puazo M."/>
            <person name="Qu C."/>
            <person name="Quiroz J."/>
            <person name="Raj R."/>
            <person name="Weissenberger G."/>
            <person name="Xin Y."/>
            <person name="Zou X."/>
            <person name="Han Y."/>
            <person name="Worley K."/>
            <person name="Muzny D."/>
            <person name="Gibbs R."/>
        </authorList>
    </citation>
    <scope>NUCLEOTIDE SEQUENCE</scope>
    <source>
        <strain evidence="7">Sampled in the wild</strain>
    </source>
</reference>
<comment type="similarity">
    <text evidence="5">Belongs to the MoeA family.</text>
</comment>
<dbReference type="Pfam" id="PF03454">
    <property type="entry name" value="MoeA_C"/>
    <property type="match status" value="1"/>
</dbReference>
<feature type="domain" description="MoaB/Mog" evidence="6">
    <location>
        <begin position="107"/>
        <end position="252"/>
    </location>
</feature>
<proteinExistence type="inferred from homology"/>
<evidence type="ECO:0000313" key="8">
    <source>
        <dbReference type="Proteomes" id="UP000792457"/>
    </source>
</evidence>
<comment type="catalytic activity">
    <reaction evidence="5">
        <text>molybdopterin + ATP + H(+) = adenylyl-molybdopterin + diphosphate</text>
        <dbReference type="Rhea" id="RHEA:31331"/>
        <dbReference type="ChEBI" id="CHEBI:15378"/>
        <dbReference type="ChEBI" id="CHEBI:30616"/>
        <dbReference type="ChEBI" id="CHEBI:33019"/>
        <dbReference type="ChEBI" id="CHEBI:58698"/>
        <dbReference type="ChEBI" id="CHEBI:62727"/>
    </reaction>
</comment>
<protein>
    <recommendedName>
        <fullName evidence="6">MoaB/Mog domain-containing protein</fullName>
    </recommendedName>
</protein>
<dbReference type="Pfam" id="PF03453">
    <property type="entry name" value="MoeA_N"/>
    <property type="match status" value="1"/>
</dbReference>
<evidence type="ECO:0000256" key="2">
    <source>
        <dbReference type="ARBA" id="ARBA00007589"/>
    </source>
</evidence>
<evidence type="ECO:0000259" key="6">
    <source>
        <dbReference type="SMART" id="SM00852"/>
    </source>
</evidence>
<comment type="function">
    <text evidence="5">Catalyzes two steps in the biosynthesis of the molybdenum cofactor. In the first step, molybdopterin is adenylated. Subsequently, molybdate is inserted into adenylated molybdopterin and AMP is released.</text>
</comment>
<comment type="cofactor">
    <cofactor evidence="5">
        <name>Mg(2+)</name>
        <dbReference type="ChEBI" id="CHEBI:18420"/>
    </cofactor>
</comment>
<dbReference type="Gene3D" id="2.40.340.10">
    <property type="entry name" value="MoeA, C-terminal, domain IV"/>
    <property type="match status" value="1"/>
</dbReference>
<keyword evidence="4 5" id="KW-0501">Molybdenum cofactor biosynthesis</keyword>
<dbReference type="InterPro" id="IPR005110">
    <property type="entry name" value="MoeA_linker/N"/>
</dbReference>
<keyword evidence="5" id="KW-0808">Transferase</keyword>
<dbReference type="InterPro" id="IPR038987">
    <property type="entry name" value="MoeA-like"/>
</dbReference>
<dbReference type="NCBIfam" id="TIGR00177">
    <property type="entry name" value="molyb_syn"/>
    <property type="match status" value="1"/>
</dbReference>
<dbReference type="FunFam" id="3.40.980.10:FF:000001">
    <property type="entry name" value="Molybdopterin molybdenumtransferase"/>
    <property type="match status" value="1"/>
</dbReference>
<dbReference type="EMBL" id="KZ308641">
    <property type="protein sequence ID" value="KAG8232680.1"/>
    <property type="molecule type" value="Genomic_DNA"/>
</dbReference>
<dbReference type="GO" id="GO:0097112">
    <property type="term" value="P:gamma-aminobutyric acid receptor clustering"/>
    <property type="evidence" value="ECO:0007669"/>
    <property type="project" value="TreeGrafter"/>
</dbReference>
<comment type="similarity">
    <text evidence="2">In the N-terminal section; belongs to the MoaB/Mog family.</text>
</comment>
<dbReference type="GO" id="GO:0072579">
    <property type="term" value="P:glycine receptor clustering"/>
    <property type="evidence" value="ECO:0007669"/>
    <property type="project" value="TreeGrafter"/>
</dbReference>
<keyword evidence="5" id="KW-0460">Magnesium</keyword>
<dbReference type="OrthoDB" id="4349954at2759"/>
<accession>A0A8K0KFE0</accession>
<dbReference type="GO" id="GO:0006777">
    <property type="term" value="P:Mo-molybdopterin cofactor biosynthetic process"/>
    <property type="evidence" value="ECO:0007669"/>
    <property type="project" value="UniProtKB-UniRule"/>
</dbReference>
<evidence type="ECO:0000256" key="4">
    <source>
        <dbReference type="ARBA" id="ARBA00023150"/>
    </source>
</evidence>
<dbReference type="GO" id="GO:0005829">
    <property type="term" value="C:cytosol"/>
    <property type="evidence" value="ECO:0007669"/>
    <property type="project" value="TreeGrafter"/>
</dbReference>
<keyword evidence="8" id="KW-1185">Reference proteome</keyword>
<dbReference type="UniPathway" id="UPA00344"/>
<dbReference type="SMART" id="SM00852">
    <property type="entry name" value="MoCF_biosynth"/>
    <property type="match status" value="1"/>
</dbReference>
<dbReference type="PANTHER" id="PTHR10192">
    <property type="entry name" value="MOLYBDOPTERIN BIOSYNTHESIS PROTEIN"/>
    <property type="match status" value="1"/>
</dbReference>
<organism evidence="7 8">
    <name type="scientific">Ladona fulva</name>
    <name type="common">Scarce chaser dragonfly</name>
    <name type="synonym">Libellula fulva</name>
    <dbReference type="NCBI Taxonomy" id="123851"/>
    <lineage>
        <taxon>Eukaryota</taxon>
        <taxon>Metazoa</taxon>
        <taxon>Ecdysozoa</taxon>
        <taxon>Arthropoda</taxon>
        <taxon>Hexapoda</taxon>
        <taxon>Insecta</taxon>
        <taxon>Pterygota</taxon>
        <taxon>Palaeoptera</taxon>
        <taxon>Odonata</taxon>
        <taxon>Epiprocta</taxon>
        <taxon>Anisoptera</taxon>
        <taxon>Libelluloidea</taxon>
        <taxon>Libellulidae</taxon>
        <taxon>Ladona</taxon>
    </lineage>
</organism>
<dbReference type="Gene3D" id="2.170.190.11">
    <property type="entry name" value="Molybdopterin biosynthesis moea protein, domain 3"/>
    <property type="match status" value="1"/>
</dbReference>
<dbReference type="GO" id="GO:0005524">
    <property type="term" value="F:ATP binding"/>
    <property type="evidence" value="ECO:0007669"/>
    <property type="project" value="UniProtKB-UniRule"/>
</dbReference>
<comment type="caution">
    <text evidence="7">The sequence shown here is derived from an EMBL/GenBank/DDBJ whole genome shotgun (WGS) entry which is preliminary data.</text>
</comment>
<evidence type="ECO:0000313" key="7">
    <source>
        <dbReference type="EMBL" id="KAG8232680.1"/>
    </source>
</evidence>
<dbReference type="GO" id="GO:0061599">
    <property type="term" value="F:molybdopterin molybdotransferase activity"/>
    <property type="evidence" value="ECO:0007669"/>
    <property type="project" value="UniProtKB-UniRule"/>
</dbReference>
<dbReference type="SUPFAM" id="SSF63867">
    <property type="entry name" value="MoeA C-terminal domain-like"/>
    <property type="match status" value="1"/>
</dbReference>
<dbReference type="SUPFAM" id="SSF63882">
    <property type="entry name" value="MoeA N-terminal region -like"/>
    <property type="match status" value="1"/>
</dbReference>
<dbReference type="InterPro" id="IPR008284">
    <property type="entry name" value="MoCF_biosynth_CS"/>
</dbReference>
<dbReference type="GO" id="GO:0061598">
    <property type="term" value="F:molybdopterin adenylyltransferase activity"/>
    <property type="evidence" value="ECO:0007669"/>
    <property type="project" value="UniProtKB-UniRule"/>
</dbReference>
<dbReference type="SUPFAM" id="SSF53218">
    <property type="entry name" value="Molybdenum cofactor biosynthesis proteins"/>
    <property type="match status" value="1"/>
</dbReference>
<dbReference type="PROSITE" id="PS01079">
    <property type="entry name" value="MOCF_BIOSYNTHESIS_2"/>
    <property type="match status" value="1"/>
</dbReference>
<comment type="pathway">
    <text evidence="1 5">Cofactor biosynthesis; molybdopterin biosynthesis.</text>
</comment>
<dbReference type="AlphaFoldDB" id="A0A8K0KFE0"/>
<dbReference type="InterPro" id="IPR036425">
    <property type="entry name" value="MoaB/Mog-like_dom_sf"/>
</dbReference>
<dbReference type="Gene3D" id="3.40.980.10">
    <property type="entry name" value="MoaB/Mog-like domain"/>
    <property type="match status" value="1"/>
</dbReference>
<dbReference type="Proteomes" id="UP000792457">
    <property type="component" value="Unassembled WGS sequence"/>
</dbReference>
<dbReference type="InterPro" id="IPR001453">
    <property type="entry name" value="MoaB/Mog_dom"/>
</dbReference>
<dbReference type="Gene3D" id="3.90.105.10">
    <property type="entry name" value="Molybdopterin biosynthesis moea protein, domain 2"/>
    <property type="match status" value="1"/>
</dbReference>
<evidence type="ECO:0000256" key="3">
    <source>
        <dbReference type="ARBA" id="ARBA00008339"/>
    </source>
</evidence>
<keyword evidence="5" id="KW-0500">Molybdenum</keyword>
<name>A0A8K0KFE0_LADFU</name>
<dbReference type="PANTHER" id="PTHR10192:SF5">
    <property type="entry name" value="GEPHYRIN"/>
    <property type="match status" value="1"/>
</dbReference>
<gene>
    <name evidence="7" type="ORF">J437_LFUL009927</name>
</gene>